<dbReference type="GO" id="GO:0004713">
    <property type="term" value="F:protein tyrosine kinase activity"/>
    <property type="evidence" value="ECO:0007669"/>
    <property type="project" value="TreeGrafter"/>
</dbReference>
<evidence type="ECO:0000256" key="5">
    <source>
        <dbReference type="ARBA" id="ARBA00022840"/>
    </source>
</evidence>
<keyword evidence="1" id="KW-0723">Serine/threonine-protein kinase</keyword>
<evidence type="ECO:0000256" key="3">
    <source>
        <dbReference type="ARBA" id="ARBA00022741"/>
    </source>
</evidence>
<keyword evidence="9" id="KW-1185">Reference proteome</keyword>
<dbReference type="GO" id="GO:0005737">
    <property type="term" value="C:cytoplasm"/>
    <property type="evidence" value="ECO:0007669"/>
    <property type="project" value="TreeGrafter"/>
</dbReference>
<organism evidence="8 9">
    <name type="scientific">Neolamprologus brichardi</name>
    <name type="common">Fairy cichlid</name>
    <name type="synonym">Lamprologus brichardi</name>
    <dbReference type="NCBI Taxonomy" id="32507"/>
    <lineage>
        <taxon>Eukaryota</taxon>
        <taxon>Metazoa</taxon>
        <taxon>Chordata</taxon>
        <taxon>Craniata</taxon>
        <taxon>Vertebrata</taxon>
        <taxon>Euteleostomi</taxon>
        <taxon>Actinopterygii</taxon>
        <taxon>Neopterygii</taxon>
        <taxon>Teleostei</taxon>
        <taxon>Neoteleostei</taxon>
        <taxon>Acanthomorphata</taxon>
        <taxon>Ovalentaria</taxon>
        <taxon>Cichlomorphae</taxon>
        <taxon>Cichliformes</taxon>
        <taxon>Cichlidae</taxon>
        <taxon>African cichlids</taxon>
        <taxon>Pseudocrenilabrinae</taxon>
        <taxon>Lamprologini</taxon>
        <taxon>Neolamprologus</taxon>
    </lineage>
</organism>
<dbReference type="PANTHER" id="PTHR24058:SF17">
    <property type="entry name" value="HOMEODOMAIN INTERACTING PROTEIN KINASE, ISOFORM D"/>
    <property type="match status" value="1"/>
</dbReference>
<dbReference type="SUPFAM" id="SSF56112">
    <property type="entry name" value="Protein kinase-like (PK-like)"/>
    <property type="match status" value="1"/>
</dbReference>
<dbReference type="InterPro" id="IPR000719">
    <property type="entry name" value="Prot_kinase_dom"/>
</dbReference>
<reference evidence="8" key="2">
    <citation type="submission" date="2025-09" db="UniProtKB">
        <authorList>
            <consortium name="Ensembl"/>
        </authorList>
    </citation>
    <scope>IDENTIFICATION</scope>
</reference>
<name>A0A3Q4G4V5_NEOBR</name>
<keyword evidence="5" id="KW-0067">ATP-binding</keyword>
<dbReference type="InterPro" id="IPR008271">
    <property type="entry name" value="Ser/Thr_kinase_AS"/>
</dbReference>
<dbReference type="GO" id="GO:0004674">
    <property type="term" value="F:protein serine/threonine kinase activity"/>
    <property type="evidence" value="ECO:0007669"/>
    <property type="project" value="UniProtKB-KW"/>
</dbReference>
<evidence type="ECO:0000313" key="9">
    <source>
        <dbReference type="Proteomes" id="UP000261580"/>
    </source>
</evidence>
<evidence type="ECO:0000259" key="7">
    <source>
        <dbReference type="PROSITE" id="PS50011"/>
    </source>
</evidence>
<dbReference type="GO" id="GO:0005524">
    <property type="term" value="F:ATP binding"/>
    <property type="evidence" value="ECO:0007669"/>
    <property type="project" value="UniProtKB-KW"/>
</dbReference>
<dbReference type="PROSITE" id="PS00108">
    <property type="entry name" value="PROTEIN_KINASE_ST"/>
    <property type="match status" value="1"/>
</dbReference>
<reference evidence="8" key="1">
    <citation type="submission" date="2025-08" db="UniProtKB">
        <authorList>
            <consortium name="Ensembl"/>
        </authorList>
    </citation>
    <scope>IDENTIFICATION</scope>
</reference>
<keyword evidence="2" id="KW-0808">Transferase</keyword>
<dbReference type="Ensembl" id="ENSNBRT00000003361.1">
    <property type="protein sequence ID" value="ENSNBRP00000003246.1"/>
    <property type="gene ID" value="ENSNBRG00000002331.1"/>
</dbReference>
<dbReference type="GO" id="GO:0005634">
    <property type="term" value="C:nucleus"/>
    <property type="evidence" value="ECO:0007669"/>
    <property type="project" value="TreeGrafter"/>
</dbReference>
<dbReference type="InterPro" id="IPR011009">
    <property type="entry name" value="Kinase-like_dom_sf"/>
</dbReference>
<dbReference type="SMART" id="SM00220">
    <property type="entry name" value="S_TKc"/>
    <property type="match status" value="1"/>
</dbReference>
<feature type="domain" description="Protein kinase" evidence="7">
    <location>
        <begin position="72"/>
        <end position="349"/>
    </location>
</feature>
<proteinExistence type="predicted"/>
<evidence type="ECO:0000256" key="2">
    <source>
        <dbReference type="ARBA" id="ARBA00022679"/>
    </source>
</evidence>
<keyword evidence="4" id="KW-0418">Kinase</keyword>
<evidence type="ECO:0000256" key="4">
    <source>
        <dbReference type="ARBA" id="ARBA00022777"/>
    </source>
</evidence>
<evidence type="ECO:0000313" key="8">
    <source>
        <dbReference type="Ensembl" id="ENSNBRP00000003246.1"/>
    </source>
</evidence>
<dbReference type="GeneTree" id="ENSGT00940000164472"/>
<accession>A0A3Q4G4V5</accession>
<dbReference type="Proteomes" id="UP000261580">
    <property type="component" value="Unassembled WGS sequence"/>
</dbReference>
<dbReference type="InterPro" id="IPR050494">
    <property type="entry name" value="Ser_Thr_dual-spec_kinase"/>
</dbReference>
<dbReference type="Gene3D" id="1.10.510.10">
    <property type="entry name" value="Transferase(Phosphotransferase) domain 1"/>
    <property type="match status" value="1"/>
</dbReference>
<protein>
    <recommendedName>
        <fullName evidence="7">Protein kinase domain-containing protein</fullName>
    </recommendedName>
</protein>
<feature type="region of interest" description="Disordered" evidence="6">
    <location>
        <begin position="389"/>
        <end position="414"/>
    </location>
</feature>
<dbReference type="PANTHER" id="PTHR24058">
    <property type="entry name" value="DUAL SPECIFICITY PROTEIN KINASE"/>
    <property type="match status" value="1"/>
</dbReference>
<evidence type="ECO:0000256" key="1">
    <source>
        <dbReference type="ARBA" id="ARBA00022527"/>
    </source>
</evidence>
<dbReference type="Pfam" id="PF00069">
    <property type="entry name" value="Pkinase"/>
    <property type="match status" value="1"/>
</dbReference>
<dbReference type="Bgee" id="ENSNBRG00000002331">
    <property type="expression patterns" value="Expressed in testis and 4 other cell types or tissues"/>
</dbReference>
<dbReference type="Gene3D" id="3.30.200.20">
    <property type="entry name" value="Phosphorylase Kinase, domain 1"/>
    <property type="match status" value="1"/>
</dbReference>
<evidence type="ECO:0000256" key="6">
    <source>
        <dbReference type="SAM" id="MobiDB-lite"/>
    </source>
</evidence>
<dbReference type="STRING" id="32507.ENSNBRP00000003246"/>
<dbReference type="AlphaFoldDB" id="A0A3Q4G4V5"/>
<sequence>KNRMPLIKTRMSLIQSRMPLILCDVIILLREKNFTFLSNSPTKPIHFTMSANPSFCSNELEIVEGSILGNHYKVEAFLREGGFGIVAKCRDTKTNRAVAIKVNKTRPDILQHAKLEIFILEQLRRLDPDAANIVQWNGFFHDGERVCLKFELLNQCLWDYIRNRKNQGLPISEVRPILGQLTNALSHLGSVGIVHADLKPGNIMVVNCHESPIKVKLIDFGLACPASAVMPGDRVGTVGYSAPEVMLGLPYNEANDIQYNTIQFYLYNDMWSLGLVAVELGTGVPLYPGNEDYDVLKFIIETQGQPPDHVQDSGTRYIKLTRLDDLEQMLALDAHQRITPSEVLRHPFFNPKSSPCIDMSAERPQNPVVFQHPSNLKCKRSQKINSISFPTDPSLKHVQTPKHVQTQKHTKTQNTYKRQQECSRMLRAVLTFVT</sequence>
<dbReference type="PROSITE" id="PS50011">
    <property type="entry name" value="PROTEIN_KINASE_DOM"/>
    <property type="match status" value="1"/>
</dbReference>
<keyword evidence="3" id="KW-0547">Nucleotide-binding</keyword>